<accession>A0A815EDX3</accession>
<evidence type="ECO:0008006" key="3">
    <source>
        <dbReference type="Google" id="ProtNLM"/>
    </source>
</evidence>
<evidence type="ECO:0000313" key="2">
    <source>
        <dbReference type="Proteomes" id="UP000663828"/>
    </source>
</evidence>
<protein>
    <recommendedName>
        <fullName evidence="3">Mono(ADP-ribosyl)transferase</fullName>
    </recommendedName>
</protein>
<name>A0A815EDX3_ADIRI</name>
<comment type="caution">
    <text evidence="1">The sequence shown here is derived from an EMBL/GenBank/DDBJ whole genome shotgun (WGS) entry which is preliminary data.</text>
</comment>
<evidence type="ECO:0000313" key="1">
    <source>
        <dbReference type="EMBL" id="CAF1309098.1"/>
    </source>
</evidence>
<dbReference type="EMBL" id="CAJNOR010002544">
    <property type="protein sequence ID" value="CAF1309098.1"/>
    <property type="molecule type" value="Genomic_DNA"/>
</dbReference>
<organism evidence="1 2">
    <name type="scientific">Adineta ricciae</name>
    <name type="common">Rotifer</name>
    <dbReference type="NCBI Taxonomy" id="249248"/>
    <lineage>
        <taxon>Eukaryota</taxon>
        <taxon>Metazoa</taxon>
        <taxon>Spiralia</taxon>
        <taxon>Gnathifera</taxon>
        <taxon>Rotifera</taxon>
        <taxon>Eurotatoria</taxon>
        <taxon>Bdelloidea</taxon>
        <taxon>Adinetida</taxon>
        <taxon>Adinetidae</taxon>
        <taxon>Adineta</taxon>
    </lineage>
</organism>
<dbReference type="AlphaFoldDB" id="A0A815EDX3"/>
<gene>
    <name evidence="1" type="ORF">XAT740_LOCUS29283</name>
</gene>
<proteinExistence type="predicted"/>
<dbReference type="Gene3D" id="3.90.176.10">
    <property type="entry name" value="Toxin ADP-ribosyltransferase, Chain A, domain 1"/>
    <property type="match status" value="1"/>
</dbReference>
<dbReference type="PROSITE" id="PS51996">
    <property type="entry name" value="TR_MART"/>
    <property type="match status" value="1"/>
</dbReference>
<reference evidence="1" key="1">
    <citation type="submission" date="2021-02" db="EMBL/GenBank/DDBJ databases">
        <authorList>
            <person name="Nowell W R."/>
        </authorList>
    </citation>
    <scope>NUCLEOTIDE SEQUENCE</scope>
</reference>
<dbReference type="Proteomes" id="UP000663828">
    <property type="component" value="Unassembled WGS sequence"/>
</dbReference>
<dbReference type="SUPFAM" id="SSF56399">
    <property type="entry name" value="ADP-ribosylation"/>
    <property type="match status" value="1"/>
</dbReference>
<sequence length="399" mass="47190">MDFFTFYNEELQYTRYLCDDLSDFIWFQAFRNTLDKIPTTKHAKNLMLNHCRHRYRDNKRMLEQIDQFQKEYTVNDAINWYTRPTFIFDVVNTALRTNAMEDMYSFRWYIIDLSHCLRQQWEKQRSQFVSPLHLYRGITMTKVMFDKLRSYDVGTLISESSFLSTSYHNDISEMFAGSGTLSSNTDLVSVLFHITVMDAQNPYGPIFIDTAFYAVNPDESEILFDMCTLFRIMDISYDESKQTWNVKLIAVPKNEPNFNIQKNFRLSDHEQKKLYETFQKQMMGWRMFLMKDASGSLVNKVFSDFDSDGDEGKFQRNMITSFFGKTIKSLTASQTRTEVATATVVTLDMTKTFTHNNLTVHQPIHRRFIQCFSRNCSSLLHNVFPLTFDQLGKKFRHFP</sequence>
<keyword evidence="2" id="KW-1185">Reference proteome</keyword>